<reference evidence="2 3" key="1">
    <citation type="submission" date="2021-03" db="EMBL/GenBank/DDBJ databases">
        <title>novel species isolated from a fishpond in China.</title>
        <authorList>
            <person name="Lu H."/>
            <person name="Cai Z."/>
        </authorList>
    </citation>
    <scope>NUCLEOTIDE SEQUENCE [LARGE SCALE GENOMIC DNA]</scope>
    <source>
        <strain evidence="2 3">Y57</strain>
    </source>
</reference>
<evidence type="ECO:0000313" key="3">
    <source>
        <dbReference type="Proteomes" id="UP000663992"/>
    </source>
</evidence>
<dbReference type="EMBL" id="JAFKCS010000031">
    <property type="protein sequence ID" value="MBN7822140.1"/>
    <property type="molecule type" value="Genomic_DNA"/>
</dbReference>
<name>A0ABS3CYE0_9ALTE</name>
<gene>
    <name evidence="2" type="ORF">J0A65_19910</name>
</gene>
<organism evidence="2 3">
    <name type="scientific">Bowmanella yangjiangensis</name>
    <dbReference type="NCBI Taxonomy" id="2811230"/>
    <lineage>
        <taxon>Bacteria</taxon>
        <taxon>Pseudomonadati</taxon>
        <taxon>Pseudomonadota</taxon>
        <taxon>Gammaproteobacteria</taxon>
        <taxon>Alteromonadales</taxon>
        <taxon>Alteromonadaceae</taxon>
        <taxon>Bowmanella</taxon>
    </lineage>
</organism>
<evidence type="ECO:0000256" key="1">
    <source>
        <dbReference type="SAM" id="Phobius"/>
    </source>
</evidence>
<keyword evidence="3" id="KW-1185">Reference proteome</keyword>
<sequence>MLKQNYLNLILSGAALSAILLGAYWLNQPDAVAPQNGTCQLHHSDCRFEIAGRVGQISVLPRPVPIEEPLAITLQLPEGSRLLSGYIEGINMYMGKIPVIVEQAEGRTVRAVSFLGSCSEPQMQWRLVLQLQDANENKVTQSWAFITRL</sequence>
<accession>A0ABS3CYE0</accession>
<keyword evidence="1" id="KW-1133">Transmembrane helix</keyword>
<dbReference type="RefSeq" id="WP_206596092.1">
    <property type="nucleotide sequence ID" value="NZ_JAFKCS010000031.1"/>
</dbReference>
<proteinExistence type="predicted"/>
<evidence type="ECO:0000313" key="2">
    <source>
        <dbReference type="EMBL" id="MBN7822140.1"/>
    </source>
</evidence>
<protein>
    <submittedName>
        <fullName evidence="2">Uncharacterized protein</fullName>
    </submittedName>
</protein>
<dbReference type="Proteomes" id="UP000663992">
    <property type="component" value="Unassembled WGS sequence"/>
</dbReference>
<keyword evidence="1" id="KW-0472">Membrane</keyword>
<feature type="transmembrane region" description="Helical" evidence="1">
    <location>
        <begin position="7"/>
        <end position="26"/>
    </location>
</feature>
<keyword evidence="1" id="KW-0812">Transmembrane</keyword>
<comment type="caution">
    <text evidence="2">The sequence shown here is derived from an EMBL/GenBank/DDBJ whole genome shotgun (WGS) entry which is preliminary data.</text>
</comment>